<keyword evidence="3" id="KW-1185">Reference proteome</keyword>
<evidence type="ECO:0000259" key="1">
    <source>
        <dbReference type="Pfam" id="PF06904"/>
    </source>
</evidence>
<dbReference type="EMBL" id="VOQR01000001">
    <property type="protein sequence ID" value="TXC71728.1"/>
    <property type="molecule type" value="Genomic_DNA"/>
</dbReference>
<organism evidence="2 3">
    <name type="scientific">Sphingomonas ginsenosidivorax</name>
    <dbReference type="NCBI Taxonomy" id="862135"/>
    <lineage>
        <taxon>Bacteria</taxon>
        <taxon>Pseudomonadati</taxon>
        <taxon>Pseudomonadota</taxon>
        <taxon>Alphaproteobacteria</taxon>
        <taxon>Sphingomonadales</taxon>
        <taxon>Sphingomonadaceae</taxon>
        <taxon>Sphingomonas</taxon>
    </lineage>
</organism>
<comment type="caution">
    <text evidence="2">The sequence shown here is derived from an EMBL/GenBank/DDBJ whole genome shotgun (WGS) entry which is preliminary data.</text>
</comment>
<accession>A0A5C6UID4</accession>
<dbReference type="InterPro" id="IPR009683">
    <property type="entry name" value="Extensin-like_C"/>
</dbReference>
<reference evidence="2 3" key="1">
    <citation type="journal article" date="2013" name="Antonie Van Leeuwenhoek">
        <title>Sphingomonas ginsenosidivorax sp. nov., with the ability to transform ginsenosides.</title>
        <authorList>
            <person name="Jin X.F."/>
            <person name="Kim J.K."/>
            <person name="Liu Q.M."/>
            <person name="Kang M.S."/>
            <person name="He D."/>
            <person name="Jin F.X."/>
            <person name="Kim S.C."/>
            <person name="Im W.T."/>
        </authorList>
    </citation>
    <scope>NUCLEOTIDE SEQUENCE [LARGE SCALE GENOMIC DNA]</scope>
    <source>
        <strain evidence="2 3">KHI67</strain>
    </source>
</reference>
<dbReference type="Pfam" id="PF06904">
    <property type="entry name" value="Extensin-like_C"/>
    <property type="match status" value="1"/>
</dbReference>
<evidence type="ECO:0000313" key="3">
    <source>
        <dbReference type="Proteomes" id="UP000321250"/>
    </source>
</evidence>
<gene>
    <name evidence="2" type="ORF">FSB78_12810</name>
</gene>
<feature type="domain" description="Extensin-like C-terminal" evidence="1">
    <location>
        <begin position="39"/>
        <end position="213"/>
    </location>
</feature>
<sequence length="213" mass="22745">MTMGLGLTLALAACGSSPKRPQAQVRPDLSRVPARETAQCEADLRAAGVTFRALPDKQTGPGCGLSGTVQLLEIGVPVNNLTAIRCGEARAFVTWARNAVAPAAYQMLGSELARIDSMGSYACRNIVGSAGNGSRRSGHAIANAIDIGGFVLKDGRRITILNDWNSGDPQVRRFLQTIRASACRRFGTVLSPDYNAAHRNHLHLEDDGARFCR</sequence>
<dbReference type="OrthoDB" id="9809788at2"/>
<dbReference type="AlphaFoldDB" id="A0A5C6UID4"/>
<protein>
    <submittedName>
        <fullName evidence="2">Extensin family protein</fullName>
    </submittedName>
</protein>
<name>A0A5C6UID4_9SPHN</name>
<dbReference type="Proteomes" id="UP000321250">
    <property type="component" value="Unassembled WGS sequence"/>
</dbReference>
<evidence type="ECO:0000313" key="2">
    <source>
        <dbReference type="EMBL" id="TXC71728.1"/>
    </source>
</evidence>
<dbReference type="RefSeq" id="WP_147083006.1">
    <property type="nucleotide sequence ID" value="NZ_VOQR01000001.1"/>
</dbReference>
<proteinExistence type="predicted"/>